<feature type="non-terminal residue" evidence="1">
    <location>
        <position position="61"/>
    </location>
</feature>
<dbReference type="EMBL" id="AWWV01000133">
    <property type="protein sequence ID" value="OMP12322.1"/>
    <property type="molecule type" value="Genomic_DNA"/>
</dbReference>
<dbReference type="Proteomes" id="UP000188268">
    <property type="component" value="Unassembled WGS sequence"/>
</dbReference>
<sequence length="61" mass="7108">ASHYGNDSFITWPILLIRRWAMSHTLFWLIRTAWRGFATNDSVVKPMRGSTTNESVVKPMR</sequence>
<reference evidence="1 2" key="1">
    <citation type="submission" date="2013-09" db="EMBL/GenBank/DDBJ databases">
        <title>Corchorus capsularis genome sequencing.</title>
        <authorList>
            <person name="Alam M."/>
            <person name="Haque M.S."/>
            <person name="Islam M.S."/>
            <person name="Emdad E.M."/>
            <person name="Islam M.M."/>
            <person name="Ahmed B."/>
            <person name="Halim A."/>
            <person name="Hossen Q.M.M."/>
            <person name="Hossain M.Z."/>
            <person name="Ahmed R."/>
            <person name="Khan M.M."/>
            <person name="Islam R."/>
            <person name="Rashid M.M."/>
            <person name="Khan S.A."/>
            <person name="Rahman M.S."/>
            <person name="Alam M."/>
        </authorList>
    </citation>
    <scope>NUCLEOTIDE SEQUENCE [LARGE SCALE GENOMIC DNA]</scope>
    <source>
        <strain evidence="2">cv. CVL-1</strain>
        <tissue evidence="1">Whole seedling</tissue>
    </source>
</reference>
<evidence type="ECO:0000313" key="2">
    <source>
        <dbReference type="Proteomes" id="UP000188268"/>
    </source>
</evidence>
<accession>A0A1R3KZ11</accession>
<keyword evidence="2" id="KW-1185">Reference proteome</keyword>
<dbReference type="Gramene" id="OMP12322">
    <property type="protein sequence ID" value="OMP12322"/>
    <property type="gene ID" value="CCACVL1_00041"/>
</dbReference>
<feature type="non-terminal residue" evidence="1">
    <location>
        <position position="1"/>
    </location>
</feature>
<name>A0A1R3KZ11_COCAP</name>
<protein>
    <submittedName>
        <fullName evidence="1">Uncharacterized protein</fullName>
    </submittedName>
</protein>
<proteinExistence type="predicted"/>
<organism evidence="1 2">
    <name type="scientific">Corchorus capsularis</name>
    <name type="common">Jute</name>
    <dbReference type="NCBI Taxonomy" id="210143"/>
    <lineage>
        <taxon>Eukaryota</taxon>
        <taxon>Viridiplantae</taxon>
        <taxon>Streptophyta</taxon>
        <taxon>Embryophyta</taxon>
        <taxon>Tracheophyta</taxon>
        <taxon>Spermatophyta</taxon>
        <taxon>Magnoliopsida</taxon>
        <taxon>eudicotyledons</taxon>
        <taxon>Gunneridae</taxon>
        <taxon>Pentapetalae</taxon>
        <taxon>rosids</taxon>
        <taxon>malvids</taxon>
        <taxon>Malvales</taxon>
        <taxon>Malvaceae</taxon>
        <taxon>Grewioideae</taxon>
        <taxon>Apeibeae</taxon>
        <taxon>Corchorus</taxon>
    </lineage>
</organism>
<evidence type="ECO:0000313" key="1">
    <source>
        <dbReference type="EMBL" id="OMP12322.1"/>
    </source>
</evidence>
<gene>
    <name evidence="1" type="ORF">CCACVL1_00041</name>
</gene>
<dbReference type="AlphaFoldDB" id="A0A1R3KZ11"/>
<comment type="caution">
    <text evidence="1">The sequence shown here is derived from an EMBL/GenBank/DDBJ whole genome shotgun (WGS) entry which is preliminary data.</text>
</comment>